<dbReference type="AlphaFoldDB" id="A0A165AGQ9"/>
<proteinExistence type="predicted"/>
<protein>
    <submittedName>
        <fullName evidence="2">Uncharacterized protein</fullName>
    </submittedName>
</protein>
<evidence type="ECO:0000313" key="3">
    <source>
        <dbReference type="Proteomes" id="UP000182631"/>
    </source>
</evidence>
<gene>
    <name evidence="2" type="ORF">FLM9_1384</name>
</gene>
<organism evidence="2 3">
    <name type="scientific">Candidatus Synechococcus spongiarum</name>
    <dbReference type="NCBI Taxonomy" id="431041"/>
    <lineage>
        <taxon>Bacteria</taxon>
        <taxon>Bacillati</taxon>
        <taxon>Cyanobacteriota</taxon>
        <taxon>Cyanophyceae</taxon>
        <taxon>Synechococcales</taxon>
        <taxon>Synechococcaceae</taxon>
        <taxon>Synechococcus</taxon>
    </lineage>
</organism>
<keyword evidence="1" id="KW-0812">Transmembrane</keyword>
<reference evidence="3" key="1">
    <citation type="submission" date="2016-02" db="EMBL/GenBank/DDBJ databases">
        <authorList>
            <person name="liu f."/>
        </authorList>
    </citation>
    <scope>NUCLEOTIDE SEQUENCE [LARGE SCALE GENOMIC DNA]</scope>
</reference>
<keyword evidence="3" id="KW-1185">Reference proteome</keyword>
<evidence type="ECO:0000313" key="2">
    <source>
        <dbReference type="EMBL" id="SAY39315.1"/>
    </source>
</evidence>
<keyword evidence="1" id="KW-0472">Membrane</keyword>
<feature type="transmembrane region" description="Helical" evidence="1">
    <location>
        <begin position="6"/>
        <end position="28"/>
    </location>
</feature>
<evidence type="ECO:0000256" key="1">
    <source>
        <dbReference type="SAM" id="Phobius"/>
    </source>
</evidence>
<keyword evidence="1" id="KW-1133">Transmembrane helix</keyword>
<accession>A0A165AGQ9</accession>
<dbReference type="Proteomes" id="UP000182631">
    <property type="component" value="Unassembled WGS sequence"/>
</dbReference>
<sequence>MGIWLTSWGLIDLGAVLLALLVLVAFLARWRR</sequence>
<name>A0A165AGQ9_9SYNE</name>
<dbReference type="EMBL" id="FITM01000149">
    <property type="protein sequence ID" value="SAY39315.1"/>
    <property type="molecule type" value="Genomic_DNA"/>
</dbReference>